<comment type="caution">
    <text evidence="1">The sequence shown here is derived from an EMBL/GenBank/DDBJ whole genome shotgun (WGS) entry which is preliminary data.</text>
</comment>
<dbReference type="EMBL" id="LAQU01000013">
    <property type="protein sequence ID" value="KKB63032.1"/>
    <property type="molecule type" value="Genomic_DNA"/>
</dbReference>
<keyword evidence="2" id="KW-1185">Reference proteome</keyword>
<name>A0A0F5K0G2_9BURK</name>
<evidence type="ECO:0000313" key="1">
    <source>
        <dbReference type="EMBL" id="KKB63032.1"/>
    </source>
</evidence>
<reference evidence="1 2" key="1">
    <citation type="submission" date="2015-03" db="EMBL/GenBank/DDBJ databases">
        <title>Draft Genome Sequence of Burkholderia andropogonis type strain ICMP2807, isolated from Sorghum bicolor.</title>
        <authorList>
            <person name="Lopes-Santos L."/>
            <person name="Castro D.B."/>
            <person name="Ottoboni L.M."/>
            <person name="Park D."/>
            <person name="Weirc B.S."/>
            <person name="Destefano S.A."/>
        </authorList>
    </citation>
    <scope>NUCLEOTIDE SEQUENCE [LARGE SCALE GENOMIC DNA]</scope>
    <source>
        <strain evidence="1 2">ICMP2807</strain>
    </source>
</reference>
<dbReference type="STRING" id="28092.WM40_13475"/>
<dbReference type="PATRIC" id="fig|28092.6.peg.3174"/>
<dbReference type="RefSeq" id="WP_046153097.1">
    <property type="nucleotide sequence ID" value="NZ_LAQU01000013.1"/>
</dbReference>
<sequence length="76" mass="8729">MNHDAAATQQYRLHDGAIAYFTQRCSYLLEQLALQCADALIFWRLRAARFGWGARDVGALFLLMAQGFDYRMPDAR</sequence>
<protein>
    <submittedName>
        <fullName evidence="1">Uncharacterized protein</fullName>
    </submittedName>
</protein>
<organism evidence="1 2">
    <name type="scientific">Robbsia andropogonis</name>
    <dbReference type="NCBI Taxonomy" id="28092"/>
    <lineage>
        <taxon>Bacteria</taxon>
        <taxon>Pseudomonadati</taxon>
        <taxon>Pseudomonadota</taxon>
        <taxon>Betaproteobacteria</taxon>
        <taxon>Burkholderiales</taxon>
        <taxon>Burkholderiaceae</taxon>
        <taxon>Robbsia</taxon>
    </lineage>
</organism>
<proteinExistence type="predicted"/>
<gene>
    <name evidence="1" type="ORF">WM40_13475</name>
</gene>
<dbReference type="Proteomes" id="UP000033618">
    <property type="component" value="Unassembled WGS sequence"/>
</dbReference>
<evidence type="ECO:0000313" key="2">
    <source>
        <dbReference type="Proteomes" id="UP000033618"/>
    </source>
</evidence>
<accession>A0A0F5K0G2</accession>
<dbReference type="AlphaFoldDB" id="A0A0F5K0G2"/>